<comment type="caution">
    <text evidence="4">The sequence shown here is derived from an EMBL/GenBank/DDBJ whole genome shotgun (WGS) entry which is preliminary data.</text>
</comment>
<sequence>MDTTKGDHAHFGEEKMDHAHNHGFEPTTEMHPREMYVSDEHNTHKEANAFVSEQVEINSNEADEAMRKKFSRVNATLTMVAGWSFGVLTLLFLAFIVFGILYSGVHYHGESWHNVNSNTPECVTPFGSIIGVTNGVFAYSNCNEDYSSKENSTLLGKDKLFTGLGWQCVEFARRYWMLRGTPVPASFEKVAGAADIWSLTSVQLLDGSTKPLLKYANNVSARDGGSAPRVGDLLIYPRQEGGFPFGHVAVVVAVKSESLLVAEQNWDNKVWPAPHHNYSREIPMHHNTKEDIYEVAEADKRTITGWVRYAE</sequence>
<dbReference type="PANTHER" id="PTHR30094">
    <property type="entry name" value="BIFUNCTIONAL GLUTATHIONYLSPERMIDINE SYNTHETASE/AMIDASE-RELATED"/>
    <property type="match status" value="1"/>
</dbReference>
<evidence type="ECO:0000256" key="2">
    <source>
        <dbReference type="SAM" id="Phobius"/>
    </source>
</evidence>
<keyword evidence="5" id="KW-1185">Reference proteome</keyword>
<dbReference type="InterPro" id="IPR007921">
    <property type="entry name" value="CHAP_dom"/>
</dbReference>
<keyword evidence="2" id="KW-1133">Transmembrane helix</keyword>
<accession>A0A3R7N0H0</accession>
<protein>
    <submittedName>
        <fullName evidence="4">D-alanyl-glycyl endopeptidase-like protein</fullName>
    </submittedName>
</protein>
<dbReference type="GeneID" id="40316523"/>
<evidence type="ECO:0000313" key="4">
    <source>
        <dbReference type="EMBL" id="RNF23396.1"/>
    </source>
</evidence>
<dbReference type="Pfam" id="PF05257">
    <property type="entry name" value="CHAP"/>
    <property type="match status" value="1"/>
</dbReference>
<proteinExistence type="predicted"/>
<evidence type="ECO:0000256" key="1">
    <source>
        <dbReference type="SAM" id="MobiDB-lite"/>
    </source>
</evidence>
<dbReference type="OrthoDB" id="299748at2759"/>
<evidence type="ECO:0000259" key="3">
    <source>
        <dbReference type="PROSITE" id="PS50911"/>
    </source>
</evidence>
<feature type="transmembrane region" description="Helical" evidence="2">
    <location>
        <begin position="76"/>
        <end position="102"/>
    </location>
</feature>
<feature type="domain" description="Peptidase C51" evidence="3">
    <location>
        <begin position="143"/>
        <end position="296"/>
    </location>
</feature>
<feature type="region of interest" description="Disordered" evidence="1">
    <location>
        <begin position="1"/>
        <end position="22"/>
    </location>
</feature>
<organism evidence="4 5">
    <name type="scientific">Trypanosoma conorhini</name>
    <dbReference type="NCBI Taxonomy" id="83891"/>
    <lineage>
        <taxon>Eukaryota</taxon>
        <taxon>Discoba</taxon>
        <taxon>Euglenozoa</taxon>
        <taxon>Kinetoplastea</taxon>
        <taxon>Metakinetoplastina</taxon>
        <taxon>Trypanosomatida</taxon>
        <taxon>Trypanosomatidae</taxon>
        <taxon>Trypanosoma</taxon>
    </lineage>
</organism>
<dbReference type="InterPro" id="IPR038765">
    <property type="entry name" value="Papain-like_cys_pep_sf"/>
</dbReference>
<dbReference type="PANTHER" id="PTHR30094:SF14">
    <property type="entry name" value="D-ALANYL-GLYCYL ENDOPEPTIDASE-LIKE PROTEIN"/>
    <property type="match status" value="1"/>
</dbReference>
<dbReference type="Proteomes" id="UP000284403">
    <property type="component" value="Unassembled WGS sequence"/>
</dbReference>
<keyword evidence="2" id="KW-0472">Membrane</keyword>
<name>A0A3R7N0H0_9TRYP</name>
<gene>
    <name evidence="4" type="ORF">Tco025E_02912</name>
</gene>
<dbReference type="EMBL" id="MKKU01000119">
    <property type="protein sequence ID" value="RNF23396.1"/>
    <property type="molecule type" value="Genomic_DNA"/>
</dbReference>
<dbReference type="PROSITE" id="PS50911">
    <property type="entry name" value="CHAP"/>
    <property type="match status" value="1"/>
</dbReference>
<dbReference type="Gene3D" id="3.90.1720.10">
    <property type="entry name" value="endopeptidase domain like (from Nostoc punctiforme)"/>
    <property type="match status" value="1"/>
</dbReference>
<evidence type="ECO:0000313" key="5">
    <source>
        <dbReference type="Proteomes" id="UP000284403"/>
    </source>
</evidence>
<keyword evidence="2" id="KW-0812">Transmembrane</keyword>
<dbReference type="AlphaFoldDB" id="A0A3R7N0H0"/>
<reference evidence="4 5" key="1">
    <citation type="journal article" date="2018" name="BMC Genomics">
        <title>Genomic comparison of Trypanosoma conorhini and Trypanosoma rangeli to Trypanosoma cruzi strains of high and low virulence.</title>
        <authorList>
            <person name="Bradwell K.R."/>
            <person name="Koparde V.N."/>
            <person name="Matveyev A.V."/>
            <person name="Serrano M.G."/>
            <person name="Alves J.M."/>
            <person name="Parikh H."/>
            <person name="Huang B."/>
            <person name="Lee V."/>
            <person name="Espinosa-Alvarez O."/>
            <person name="Ortiz P.A."/>
            <person name="Costa-Martins A.G."/>
            <person name="Teixeira M.M."/>
            <person name="Buck G.A."/>
        </authorList>
    </citation>
    <scope>NUCLEOTIDE SEQUENCE [LARGE SCALE GENOMIC DNA]</scope>
    <source>
        <strain evidence="4 5">025E</strain>
    </source>
</reference>
<dbReference type="SUPFAM" id="SSF54001">
    <property type="entry name" value="Cysteine proteinases"/>
    <property type="match status" value="1"/>
</dbReference>
<dbReference type="GO" id="GO:0016874">
    <property type="term" value="F:ligase activity"/>
    <property type="evidence" value="ECO:0007669"/>
    <property type="project" value="TreeGrafter"/>
</dbReference>
<dbReference type="RefSeq" id="XP_029230139.1">
    <property type="nucleotide sequence ID" value="XM_029369835.1"/>
</dbReference>
<dbReference type="InterPro" id="IPR051705">
    <property type="entry name" value="Gsp_Synthetase/Amidase"/>
</dbReference>